<gene>
    <name evidence="1" type="ORF">CVO96_01125</name>
</gene>
<dbReference type="OrthoDB" id="74150at2"/>
<dbReference type="EMBL" id="PPPD01000001">
    <property type="protein sequence ID" value="PNY80140.1"/>
    <property type="molecule type" value="Genomic_DNA"/>
</dbReference>
<evidence type="ECO:0000313" key="2">
    <source>
        <dbReference type="Proteomes" id="UP000236379"/>
    </source>
</evidence>
<dbReference type="Proteomes" id="UP000236379">
    <property type="component" value="Unassembled WGS sequence"/>
</dbReference>
<accession>A0A2K3UUE5</accession>
<keyword evidence="2" id="KW-1185">Reference proteome</keyword>
<organism evidence="1 2">
    <name type="scientific">Deinococcus koreensis</name>
    <dbReference type="NCBI Taxonomy" id="2054903"/>
    <lineage>
        <taxon>Bacteria</taxon>
        <taxon>Thermotogati</taxon>
        <taxon>Deinococcota</taxon>
        <taxon>Deinococci</taxon>
        <taxon>Deinococcales</taxon>
        <taxon>Deinococcaceae</taxon>
        <taxon>Deinococcus</taxon>
    </lineage>
</organism>
<evidence type="ECO:0000313" key="1">
    <source>
        <dbReference type="EMBL" id="PNY80140.1"/>
    </source>
</evidence>
<proteinExistence type="predicted"/>
<sequence>MITLLGLLALAGAVYAGLRLSRRDSGRGGSVFTRAQEAQWEERVLRLTRGNRGALERAMTARRTRFPQATRLELLKMVHDEYVRDRE</sequence>
<dbReference type="RefSeq" id="WP_103309387.1">
    <property type="nucleotide sequence ID" value="NZ_PPPD01000001.1"/>
</dbReference>
<name>A0A2K3UUE5_9DEIO</name>
<reference evidence="1 2" key="1">
    <citation type="submission" date="2018-01" db="EMBL/GenBank/DDBJ databases">
        <title>Deinococcus koreensis sp. nov., a radiation-resistant bacterium isolated from river water.</title>
        <authorList>
            <person name="Choi A."/>
        </authorList>
    </citation>
    <scope>NUCLEOTIDE SEQUENCE [LARGE SCALE GENOMIC DNA]</scope>
    <source>
        <strain evidence="1 2">SJW1-2</strain>
    </source>
</reference>
<dbReference type="AlphaFoldDB" id="A0A2K3UUE5"/>
<protein>
    <submittedName>
        <fullName evidence="1">Uncharacterized protein</fullName>
    </submittedName>
</protein>
<comment type="caution">
    <text evidence="1">The sequence shown here is derived from an EMBL/GenBank/DDBJ whole genome shotgun (WGS) entry which is preliminary data.</text>
</comment>